<evidence type="ECO:0000256" key="2">
    <source>
        <dbReference type="ARBA" id="ARBA00022481"/>
    </source>
</evidence>
<dbReference type="InterPro" id="IPR004374">
    <property type="entry name" value="PrfB"/>
</dbReference>
<reference evidence="7" key="1">
    <citation type="journal article" date="2022" name="ISME J.">
        <title>A general approach to explore prokaryotic protein glycosylation reveals the unique surface layer modulation of an anammox bacterium.</title>
        <authorList>
            <person name="Pabst M."/>
            <person name="Grouzdev D.S."/>
            <person name="Lawson C.E."/>
            <person name="Kleikamp H.B.C."/>
            <person name="de Ram C."/>
            <person name="Louwen R."/>
            <person name="Lin Y.M."/>
            <person name="Lucker S."/>
            <person name="van Loosdrecht M.C.M."/>
            <person name="Laureni M."/>
        </authorList>
    </citation>
    <scope>NUCLEOTIDE SEQUENCE</scope>
    <source>
        <strain evidence="7">BROCD043</strain>
    </source>
</reference>
<dbReference type="SUPFAM" id="SSF75620">
    <property type="entry name" value="Release factor"/>
    <property type="match status" value="1"/>
</dbReference>
<dbReference type="AlphaFoldDB" id="A0A952AGM9"/>
<keyword evidence="3 4" id="KW-0648">Protein biosynthesis</keyword>
<protein>
    <recommendedName>
        <fullName evidence="4 5">Peptide chain release factor 2</fullName>
        <shortName evidence="4">RF-2</shortName>
    </recommendedName>
</protein>
<dbReference type="Gene3D" id="1.20.58.410">
    <property type="entry name" value="Release factor"/>
    <property type="match status" value="1"/>
</dbReference>
<dbReference type="GO" id="GO:0016149">
    <property type="term" value="F:translation release factor activity, codon specific"/>
    <property type="evidence" value="ECO:0007669"/>
    <property type="project" value="UniProtKB-UniRule"/>
</dbReference>
<feature type="modified residue" description="N5-methylglutamine" evidence="4">
    <location>
        <position position="258"/>
    </location>
</feature>
<evidence type="ECO:0000313" key="8">
    <source>
        <dbReference type="Proteomes" id="UP000781173"/>
    </source>
</evidence>
<evidence type="ECO:0000256" key="1">
    <source>
        <dbReference type="ARBA" id="ARBA00010835"/>
    </source>
</evidence>
<dbReference type="EMBL" id="JACFOF010000003">
    <property type="protein sequence ID" value="MBW7953444.1"/>
    <property type="molecule type" value="Genomic_DNA"/>
</dbReference>
<dbReference type="Proteomes" id="UP000781173">
    <property type="component" value="Unassembled WGS sequence"/>
</dbReference>
<dbReference type="Pfam" id="PF00472">
    <property type="entry name" value="RF-1"/>
    <property type="match status" value="1"/>
</dbReference>
<dbReference type="PANTHER" id="PTHR43116:SF3">
    <property type="entry name" value="CLASS I PEPTIDE CHAIN RELEASE FACTOR"/>
    <property type="match status" value="1"/>
</dbReference>
<dbReference type="GO" id="GO:0005737">
    <property type="term" value="C:cytoplasm"/>
    <property type="evidence" value="ECO:0007669"/>
    <property type="project" value="UniProtKB-SubCell"/>
</dbReference>
<keyword evidence="4" id="KW-0963">Cytoplasm</keyword>
<dbReference type="Gene3D" id="3.30.160.20">
    <property type="match status" value="1"/>
</dbReference>
<sequence>MKSITEIKQNLLEIESRIESIVRKKDPQTLESRLKELKYQSERPEFWQNTLVAKQTMKDLSSVQNDLTSITEIKQGAEDILTMIEILEDETNTPGKPDNEEWESVEMMLGDLDKQINKIETQTYLGGKYDEYDAIVSIHAGQGGTEANDWAEMLLRMYLRYAEKEGFNSEIINKISGNEAGISTASIQISGRYAYGYLKLEHGTHRLVRVSPFNAQGLRQTSFAGVEVMPLIDNDLDVNLKAEDIDFSAVRSSGAGGQNVNKVATSVRLIHKPTGIVVSSSSERSQIRNREIAMNILRGKLFQLEQERIEKETAKLKGEHKIAGWGNQIRNYVLQPYKLVKDLRTKVESFDPESVLDGSLEEFILAQIRL</sequence>
<comment type="function">
    <text evidence="4">Peptide chain release factor 2 directs the termination of translation in response to the peptide chain termination codons UGA and UAA.</text>
</comment>
<dbReference type="HAMAP" id="MF_00094">
    <property type="entry name" value="Rel_fac_2"/>
    <property type="match status" value="1"/>
</dbReference>
<evidence type="ECO:0000256" key="3">
    <source>
        <dbReference type="ARBA" id="ARBA00022917"/>
    </source>
</evidence>
<dbReference type="Gene3D" id="3.30.70.1660">
    <property type="match status" value="1"/>
</dbReference>
<evidence type="ECO:0000313" key="7">
    <source>
        <dbReference type="EMBL" id="MBW7953444.1"/>
    </source>
</evidence>
<comment type="similarity">
    <text evidence="1 4">Belongs to the prokaryotic/mitochondrial release factor family.</text>
</comment>
<comment type="PTM">
    <text evidence="4">Methylated by PrmC. Methylation increases the termination efficiency of RF2.</text>
</comment>
<feature type="domain" description="Peptide chain release factor" evidence="6">
    <location>
        <begin position="88"/>
        <end position="201"/>
    </location>
</feature>
<dbReference type="Pfam" id="PF03462">
    <property type="entry name" value="PCRF"/>
    <property type="match status" value="1"/>
</dbReference>
<comment type="subcellular location">
    <subcellularLocation>
        <location evidence="4">Cytoplasm</location>
    </subcellularLocation>
</comment>
<comment type="caution">
    <text evidence="7">The sequence shown here is derived from an EMBL/GenBank/DDBJ whole genome shotgun (WGS) entry which is preliminary data.</text>
</comment>
<dbReference type="SMART" id="SM00937">
    <property type="entry name" value="PCRF"/>
    <property type="match status" value="1"/>
</dbReference>
<gene>
    <name evidence="4 7" type="primary">prfB</name>
    <name evidence="7" type="ORF">H3C67_01525</name>
</gene>
<name>A0A952AGM9_9BACT</name>
<dbReference type="InterPro" id="IPR005139">
    <property type="entry name" value="PCRF"/>
</dbReference>
<dbReference type="PANTHER" id="PTHR43116">
    <property type="entry name" value="PEPTIDE CHAIN RELEASE FACTOR 2"/>
    <property type="match status" value="1"/>
</dbReference>
<accession>A0A952AGM9</accession>
<evidence type="ECO:0000259" key="6">
    <source>
        <dbReference type="SMART" id="SM00937"/>
    </source>
</evidence>
<dbReference type="NCBIfam" id="TIGR00020">
    <property type="entry name" value="prfB"/>
    <property type="match status" value="1"/>
</dbReference>
<keyword evidence="2 4" id="KW-0488">Methylation</keyword>
<dbReference type="InterPro" id="IPR045853">
    <property type="entry name" value="Pep_chain_release_fac_I_sf"/>
</dbReference>
<evidence type="ECO:0000256" key="5">
    <source>
        <dbReference type="NCBIfam" id="TIGR00020"/>
    </source>
</evidence>
<proteinExistence type="inferred from homology"/>
<evidence type="ECO:0000256" key="4">
    <source>
        <dbReference type="HAMAP-Rule" id="MF_00094"/>
    </source>
</evidence>
<organism evidence="7 8">
    <name type="scientific">Candidatus Dojkabacteria bacterium</name>
    <dbReference type="NCBI Taxonomy" id="2099670"/>
    <lineage>
        <taxon>Bacteria</taxon>
        <taxon>Candidatus Dojkabacteria</taxon>
    </lineage>
</organism>
<dbReference type="InterPro" id="IPR000352">
    <property type="entry name" value="Pep_chain_release_fac_I"/>
</dbReference>